<feature type="transmembrane region" description="Helical" evidence="6">
    <location>
        <begin position="278"/>
        <end position="299"/>
    </location>
</feature>
<feature type="transmembrane region" description="Helical" evidence="6">
    <location>
        <begin position="123"/>
        <end position="143"/>
    </location>
</feature>
<feature type="transmembrane region" description="Helical" evidence="6">
    <location>
        <begin position="516"/>
        <end position="536"/>
    </location>
</feature>
<feature type="transmembrane region" description="Helical" evidence="6">
    <location>
        <begin position="351"/>
        <end position="372"/>
    </location>
</feature>
<dbReference type="Pfam" id="PF07690">
    <property type="entry name" value="MFS_1"/>
    <property type="match status" value="1"/>
</dbReference>
<evidence type="ECO:0000256" key="4">
    <source>
        <dbReference type="ARBA" id="ARBA00023136"/>
    </source>
</evidence>
<dbReference type="InterPro" id="IPR020846">
    <property type="entry name" value="MFS_dom"/>
</dbReference>
<organism evidence="8 9">
    <name type="scientific">Pararobbsia silviterrae</name>
    <dbReference type="NCBI Taxonomy" id="1792498"/>
    <lineage>
        <taxon>Bacteria</taxon>
        <taxon>Pseudomonadati</taxon>
        <taxon>Pseudomonadota</taxon>
        <taxon>Betaproteobacteria</taxon>
        <taxon>Burkholderiales</taxon>
        <taxon>Burkholderiaceae</taxon>
        <taxon>Pararobbsia</taxon>
    </lineage>
</organism>
<dbReference type="PROSITE" id="PS50850">
    <property type="entry name" value="MFS"/>
    <property type="match status" value="1"/>
</dbReference>
<feature type="transmembrane region" description="Helical" evidence="6">
    <location>
        <begin position="243"/>
        <end position="266"/>
    </location>
</feature>
<feature type="transmembrane region" description="Helical" evidence="6">
    <location>
        <begin position="305"/>
        <end position="326"/>
    </location>
</feature>
<feature type="compositionally biased region" description="Basic and acidic residues" evidence="5">
    <location>
        <begin position="55"/>
        <end position="68"/>
    </location>
</feature>
<comment type="caution">
    <text evidence="8">The sequence shown here is derived from an EMBL/GenBank/DDBJ whole genome shotgun (WGS) entry which is preliminary data.</text>
</comment>
<protein>
    <submittedName>
        <fullName evidence="8">MFS transporter</fullName>
    </submittedName>
</protein>
<keyword evidence="3 6" id="KW-1133">Transmembrane helix</keyword>
<evidence type="ECO:0000256" key="5">
    <source>
        <dbReference type="SAM" id="MobiDB-lite"/>
    </source>
</evidence>
<name>A0A494Y6R6_9BURK</name>
<evidence type="ECO:0000256" key="3">
    <source>
        <dbReference type="ARBA" id="ARBA00022989"/>
    </source>
</evidence>
<dbReference type="GO" id="GO:0022857">
    <property type="term" value="F:transmembrane transporter activity"/>
    <property type="evidence" value="ECO:0007669"/>
    <property type="project" value="InterPro"/>
</dbReference>
<gene>
    <name evidence="8" type="ORF">D7S86_00110</name>
</gene>
<feature type="transmembrane region" description="Helical" evidence="6">
    <location>
        <begin position="213"/>
        <end position="237"/>
    </location>
</feature>
<comment type="subcellular location">
    <subcellularLocation>
        <location evidence="1">Membrane</location>
        <topology evidence="1">Multi-pass membrane protein</topology>
    </subcellularLocation>
</comment>
<dbReference type="SUPFAM" id="SSF103473">
    <property type="entry name" value="MFS general substrate transporter"/>
    <property type="match status" value="1"/>
</dbReference>
<evidence type="ECO:0000256" key="6">
    <source>
        <dbReference type="SAM" id="Phobius"/>
    </source>
</evidence>
<evidence type="ECO:0000259" key="7">
    <source>
        <dbReference type="PROSITE" id="PS50850"/>
    </source>
</evidence>
<feature type="domain" description="Major facilitator superfamily (MFS) profile" evidence="7">
    <location>
        <begin position="89"/>
        <end position="543"/>
    </location>
</feature>
<dbReference type="PANTHER" id="PTHR42718:SF39">
    <property type="entry name" value="ACTINORHODIN TRANSPORTER-RELATED"/>
    <property type="match status" value="1"/>
</dbReference>
<evidence type="ECO:0000256" key="1">
    <source>
        <dbReference type="ARBA" id="ARBA00004141"/>
    </source>
</evidence>
<proteinExistence type="predicted"/>
<feature type="compositionally biased region" description="Basic and acidic residues" evidence="5">
    <location>
        <begin position="29"/>
        <end position="47"/>
    </location>
</feature>
<feature type="transmembrane region" description="Helical" evidence="6">
    <location>
        <begin position="378"/>
        <end position="402"/>
    </location>
</feature>
<feature type="transmembrane region" description="Helical" evidence="6">
    <location>
        <begin position="414"/>
        <end position="435"/>
    </location>
</feature>
<feature type="transmembrane region" description="Helical" evidence="6">
    <location>
        <begin position="441"/>
        <end position="462"/>
    </location>
</feature>
<feature type="transmembrane region" description="Helical" evidence="6">
    <location>
        <begin position="155"/>
        <end position="174"/>
    </location>
</feature>
<feature type="transmembrane region" description="Helical" evidence="6">
    <location>
        <begin position="483"/>
        <end position="504"/>
    </location>
</feature>
<dbReference type="Gene3D" id="1.20.1250.20">
    <property type="entry name" value="MFS general substrate transporter like domains"/>
    <property type="match status" value="1"/>
</dbReference>
<evidence type="ECO:0000313" key="9">
    <source>
        <dbReference type="Proteomes" id="UP000270342"/>
    </source>
</evidence>
<keyword evidence="2 6" id="KW-0812">Transmembrane</keyword>
<reference evidence="8 9" key="1">
    <citation type="submission" date="2018-10" db="EMBL/GenBank/DDBJ databases">
        <title>Robbsia sp. DHC34, isolated from soil.</title>
        <authorList>
            <person name="Gao Z.-H."/>
            <person name="Qiu L.-H."/>
        </authorList>
    </citation>
    <scope>NUCLEOTIDE SEQUENCE [LARGE SCALE GENOMIC DNA]</scope>
    <source>
        <strain evidence="8 9">DHC34</strain>
    </source>
</reference>
<keyword evidence="9" id="KW-1185">Reference proteome</keyword>
<keyword evidence="4 6" id="KW-0472">Membrane</keyword>
<accession>A0A494Y6R6</accession>
<dbReference type="EMBL" id="RBZU01000001">
    <property type="protein sequence ID" value="RKP58411.1"/>
    <property type="molecule type" value="Genomic_DNA"/>
</dbReference>
<sequence>MSRVMWASYRHVAVRISMWLRRAAPLPDRPIEDRRSQGRHPGDRRIPDGPTQDPRGPDRSATDPRHADALSDHDADALISPAHWHAWLPIAVLLVGAFLPPMDFYVLNVALPEIRRSIHAAPYQLQLSLAGYAGAYAVGLVPSSSLGETYGRKRMFLTGLFCFTLASTLCGAATTPWALIAGRIAQGASAAAMIPQILSLVKTHYTSRVYPVVTSGIGIAYGTAALIGQFVAGGLLAWRPFGWTWQAIFFVNLPVGALAWLAGLFWLPGRRSTQSSSVNVLGSAWLLAAFSGIVIPLAVPSDVLALTSKCVIGALALASMVPFYRYQRARIAAGRSFTVDVRMLDRRSFRICLIVALLFFTDNVFFLVYAVFLQQGLGFTPLAAANTMVAFGLGFVFGPMTAARIAKRAGARTLSISFASLAAGFGLLACSTYAHPERQTVLASLGLMIAGFGHGLTIASLLRITLEHVYRHEASSASGLINTALQLSTAIGTAAFGSIFYASLPMSPVAIDYAHALVRTLIAVVGVQAICIALSLRLDRWARVSR</sequence>
<evidence type="ECO:0000256" key="2">
    <source>
        <dbReference type="ARBA" id="ARBA00022692"/>
    </source>
</evidence>
<feature type="transmembrane region" description="Helical" evidence="6">
    <location>
        <begin position="86"/>
        <end position="111"/>
    </location>
</feature>
<feature type="region of interest" description="Disordered" evidence="5">
    <location>
        <begin position="29"/>
        <end position="68"/>
    </location>
</feature>
<dbReference type="Gene3D" id="1.20.1720.10">
    <property type="entry name" value="Multidrug resistance protein D"/>
    <property type="match status" value="1"/>
</dbReference>
<feature type="transmembrane region" description="Helical" evidence="6">
    <location>
        <begin position="180"/>
        <end position="201"/>
    </location>
</feature>
<dbReference type="CDD" id="cd17321">
    <property type="entry name" value="MFS_MMR_MDR_like"/>
    <property type="match status" value="1"/>
</dbReference>
<dbReference type="GO" id="GO:0016020">
    <property type="term" value="C:membrane"/>
    <property type="evidence" value="ECO:0007669"/>
    <property type="project" value="UniProtKB-SubCell"/>
</dbReference>
<dbReference type="AlphaFoldDB" id="A0A494Y6R6"/>
<dbReference type="InterPro" id="IPR036259">
    <property type="entry name" value="MFS_trans_sf"/>
</dbReference>
<dbReference type="InterPro" id="IPR011701">
    <property type="entry name" value="MFS"/>
</dbReference>
<evidence type="ECO:0000313" key="8">
    <source>
        <dbReference type="EMBL" id="RKP58411.1"/>
    </source>
</evidence>
<dbReference type="PANTHER" id="PTHR42718">
    <property type="entry name" value="MAJOR FACILITATOR SUPERFAMILY MULTIDRUG TRANSPORTER MFSC"/>
    <property type="match status" value="1"/>
</dbReference>
<dbReference type="Proteomes" id="UP000270342">
    <property type="component" value="Unassembled WGS sequence"/>
</dbReference>